<dbReference type="OrthoDB" id="10608882at2759"/>
<feature type="region of interest" description="Disordered" evidence="1">
    <location>
        <begin position="1"/>
        <end position="29"/>
    </location>
</feature>
<evidence type="ECO:0000313" key="2">
    <source>
        <dbReference type="EMBL" id="KAB8304847.1"/>
    </source>
</evidence>
<reference evidence="2 3" key="1">
    <citation type="submission" date="2019-06" db="EMBL/GenBank/DDBJ databases">
        <title>Genome Sequence of the Brown Rot Fungal Pathogen Monilinia laxa.</title>
        <authorList>
            <person name="De Miccolis Angelini R.M."/>
            <person name="Landi L."/>
            <person name="Abate D."/>
            <person name="Pollastro S."/>
            <person name="Romanazzi G."/>
            <person name="Faretra F."/>
        </authorList>
    </citation>
    <scope>NUCLEOTIDE SEQUENCE [LARGE SCALE GENOMIC DNA]</scope>
    <source>
        <strain evidence="2 3">Mlax316</strain>
    </source>
</reference>
<organism evidence="2 3">
    <name type="scientific">Monilinia laxa</name>
    <name type="common">Brown rot fungus</name>
    <name type="synonym">Sclerotinia laxa</name>
    <dbReference type="NCBI Taxonomy" id="61186"/>
    <lineage>
        <taxon>Eukaryota</taxon>
        <taxon>Fungi</taxon>
        <taxon>Dikarya</taxon>
        <taxon>Ascomycota</taxon>
        <taxon>Pezizomycotina</taxon>
        <taxon>Leotiomycetes</taxon>
        <taxon>Helotiales</taxon>
        <taxon>Sclerotiniaceae</taxon>
        <taxon>Monilinia</taxon>
    </lineage>
</organism>
<dbReference type="AlphaFoldDB" id="A0A5N6KMJ1"/>
<dbReference type="Proteomes" id="UP000326757">
    <property type="component" value="Unassembled WGS sequence"/>
</dbReference>
<feature type="region of interest" description="Disordered" evidence="1">
    <location>
        <begin position="139"/>
        <end position="158"/>
    </location>
</feature>
<name>A0A5N6KMJ1_MONLA</name>
<dbReference type="EMBL" id="VIGI01000001">
    <property type="protein sequence ID" value="KAB8304847.1"/>
    <property type="molecule type" value="Genomic_DNA"/>
</dbReference>
<gene>
    <name evidence="2" type="ORF">EYC80_004184</name>
</gene>
<protein>
    <submittedName>
        <fullName evidence="2">Uncharacterized protein</fullName>
    </submittedName>
</protein>
<comment type="caution">
    <text evidence="2">The sequence shown here is derived from an EMBL/GenBank/DDBJ whole genome shotgun (WGS) entry which is preliminary data.</text>
</comment>
<feature type="region of interest" description="Disordered" evidence="1">
    <location>
        <begin position="49"/>
        <end position="108"/>
    </location>
</feature>
<evidence type="ECO:0000313" key="3">
    <source>
        <dbReference type="Proteomes" id="UP000326757"/>
    </source>
</evidence>
<accession>A0A5N6KMJ1</accession>
<sequence length="185" mass="20423">MANKYYHGLSDSGATERGENAGVLEDTPTISDSKIEVVVDFYNYAGTLDEQVEGEKAADDDDYDDGKASDKDDNENNDCDDISLVDTYPYDSQQSHVSPIIPNTNGNVPLVVESDKPDEPGHPKLAFLLLKLSRRSVASQKDGLKRTAKRSCKPYPSNAHEMERLLYEPPRAPGDVQVCEDDQRG</sequence>
<feature type="compositionally biased region" description="Polar residues" evidence="1">
    <location>
        <begin position="90"/>
        <end position="107"/>
    </location>
</feature>
<evidence type="ECO:0000256" key="1">
    <source>
        <dbReference type="SAM" id="MobiDB-lite"/>
    </source>
</evidence>
<feature type="compositionally biased region" description="Acidic residues" evidence="1">
    <location>
        <begin position="72"/>
        <end position="83"/>
    </location>
</feature>
<proteinExistence type="predicted"/>
<keyword evidence="3" id="KW-1185">Reference proteome</keyword>